<feature type="transmembrane region" description="Helical" evidence="8">
    <location>
        <begin position="145"/>
        <end position="167"/>
    </location>
</feature>
<feature type="domain" description="ABC transmembrane type-1" evidence="9">
    <location>
        <begin position="12"/>
        <end position="206"/>
    </location>
</feature>
<dbReference type="InterPro" id="IPR051322">
    <property type="entry name" value="AA_ABC_Transporter_Permease"/>
</dbReference>
<sequence length="227" mass="23754">MGDLPRALGVATLETLYMTSVASVLVALAGLPLGVLLVVTDRGGLWPVPALNRTLGTLVNVGRSIPFIILMVAIVPLTRLVVGTTIGTTAAIVPLVVAAIPFMGRVVEQALREVDAGRVEAAVAMGSTPLRIILRVLLPESLPSLVRGAALVVISLLGYSAMAGAVGGGGLGDLAVKYGYMRFRVDVMWGCLAVLLVLVQLLQWLGERLASRFDHTRSTSSPSPDHT</sequence>
<feature type="transmembrane region" description="Helical" evidence="8">
    <location>
        <begin position="187"/>
        <end position="205"/>
    </location>
</feature>
<dbReference type="AlphaFoldDB" id="A0A3A8K9E1"/>
<comment type="subcellular location">
    <subcellularLocation>
        <location evidence="1 8">Cell membrane</location>
        <topology evidence="1 8">Multi-pass membrane protein</topology>
    </subcellularLocation>
</comment>
<proteinExistence type="inferred from homology"/>
<evidence type="ECO:0000256" key="4">
    <source>
        <dbReference type="ARBA" id="ARBA00022475"/>
    </source>
</evidence>
<accession>A0A3A8K9E1</accession>
<gene>
    <name evidence="10" type="ORF">D7X32_11975</name>
</gene>
<dbReference type="SUPFAM" id="SSF161098">
    <property type="entry name" value="MetI-like"/>
    <property type="match status" value="1"/>
</dbReference>
<evidence type="ECO:0000256" key="1">
    <source>
        <dbReference type="ARBA" id="ARBA00004651"/>
    </source>
</evidence>
<keyword evidence="6 8" id="KW-1133">Transmembrane helix</keyword>
<reference evidence="11" key="1">
    <citation type="submission" date="2018-09" db="EMBL/GenBank/DDBJ databases">
        <authorList>
            <person name="Livingstone P.G."/>
            <person name="Whitworth D.E."/>
        </authorList>
    </citation>
    <scope>NUCLEOTIDE SEQUENCE [LARGE SCALE GENOMIC DNA]</scope>
    <source>
        <strain evidence="11">CA043D</strain>
    </source>
</reference>
<keyword evidence="5 8" id="KW-0812">Transmembrane</keyword>
<comment type="similarity">
    <text evidence="2">Belongs to the binding-protein-dependent transport system permease family. CysTW subfamily.</text>
</comment>
<evidence type="ECO:0000313" key="11">
    <source>
        <dbReference type="Proteomes" id="UP000268313"/>
    </source>
</evidence>
<dbReference type="NCBIfam" id="NF008049">
    <property type="entry name" value="PRK10782.1"/>
    <property type="match status" value="1"/>
</dbReference>
<keyword evidence="4" id="KW-1003">Cell membrane</keyword>
<organism evidence="10 11">
    <name type="scientific">Corallococcus carmarthensis</name>
    <dbReference type="NCBI Taxonomy" id="2316728"/>
    <lineage>
        <taxon>Bacteria</taxon>
        <taxon>Pseudomonadati</taxon>
        <taxon>Myxococcota</taxon>
        <taxon>Myxococcia</taxon>
        <taxon>Myxococcales</taxon>
        <taxon>Cystobacterineae</taxon>
        <taxon>Myxococcaceae</taxon>
        <taxon>Corallococcus</taxon>
    </lineage>
</organism>
<keyword evidence="3 8" id="KW-0813">Transport</keyword>
<evidence type="ECO:0000256" key="3">
    <source>
        <dbReference type="ARBA" id="ARBA00022448"/>
    </source>
</evidence>
<dbReference type="PANTHER" id="PTHR30450">
    <property type="entry name" value="ABC TRANSPORTER PERMEASE"/>
    <property type="match status" value="1"/>
</dbReference>
<evidence type="ECO:0000256" key="8">
    <source>
        <dbReference type="RuleBase" id="RU363032"/>
    </source>
</evidence>
<dbReference type="FunFam" id="1.10.3720.10:FF:000002">
    <property type="entry name" value="D-methionine ABC transporter permease MetI"/>
    <property type="match status" value="1"/>
</dbReference>
<evidence type="ECO:0000313" key="10">
    <source>
        <dbReference type="EMBL" id="RKH04126.1"/>
    </source>
</evidence>
<dbReference type="PROSITE" id="PS50928">
    <property type="entry name" value="ABC_TM1"/>
    <property type="match status" value="1"/>
</dbReference>
<evidence type="ECO:0000259" key="9">
    <source>
        <dbReference type="PROSITE" id="PS50928"/>
    </source>
</evidence>
<dbReference type="CDD" id="cd06261">
    <property type="entry name" value="TM_PBP2"/>
    <property type="match status" value="1"/>
</dbReference>
<dbReference type="RefSeq" id="WP_120602657.1">
    <property type="nucleotide sequence ID" value="NZ_JABFJX010000198.1"/>
</dbReference>
<comment type="caution">
    <text evidence="10">The sequence shown here is derived from an EMBL/GenBank/DDBJ whole genome shotgun (WGS) entry which is preliminary data.</text>
</comment>
<dbReference type="GO" id="GO:0048473">
    <property type="term" value="P:D-methionine transmembrane transport"/>
    <property type="evidence" value="ECO:0007669"/>
    <property type="project" value="TreeGrafter"/>
</dbReference>
<dbReference type="GO" id="GO:0005886">
    <property type="term" value="C:plasma membrane"/>
    <property type="evidence" value="ECO:0007669"/>
    <property type="project" value="UniProtKB-SubCell"/>
</dbReference>
<keyword evidence="7 8" id="KW-0472">Membrane</keyword>
<evidence type="ECO:0000256" key="2">
    <source>
        <dbReference type="ARBA" id="ARBA00007069"/>
    </source>
</evidence>
<feature type="transmembrane region" description="Helical" evidence="8">
    <location>
        <begin position="80"/>
        <end position="102"/>
    </location>
</feature>
<dbReference type="Proteomes" id="UP000268313">
    <property type="component" value="Unassembled WGS sequence"/>
</dbReference>
<feature type="transmembrane region" description="Helical" evidence="8">
    <location>
        <begin position="16"/>
        <end position="39"/>
    </location>
</feature>
<protein>
    <submittedName>
        <fullName evidence="10">ABC transporter permease</fullName>
    </submittedName>
</protein>
<evidence type="ECO:0000256" key="6">
    <source>
        <dbReference type="ARBA" id="ARBA00022989"/>
    </source>
</evidence>
<feature type="transmembrane region" description="Helical" evidence="8">
    <location>
        <begin position="51"/>
        <end position="74"/>
    </location>
</feature>
<dbReference type="OrthoDB" id="5322475at2"/>
<dbReference type="Pfam" id="PF00528">
    <property type="entry name" value="BPD_transp_1"/>
    <property type="match status" value="1"/>
</dbReference>
<dbReference type="InterPro" id="IPR000515">
    <property type="entry name" value="MetI-like"/>
</dbReference>
<name>A0A3A8K9E1_9BACT</name>
<dbReference type="EMBL" id="RAWE01000032">
    <property type="protein sequence ID" value="RKH04126.1"/>
    <property type="molecule type" value="Genomic_DNA"/>
</dbReference>
<keyword evidence="11" id="KW-1185">Reference proteome</keyword>
<dbReference type="PANTHER" id="PTHR30450:SF1">
    <property type="entry name" value="D-METHIONINE TRANSPORT SYSTEM PERMEASE PROTEIN METI-RELATED"/>
    <property type="match status" value="1"/>
</dbReference>
<dbReference type="InterPro" id="IPR035906">
    <property type="entry name" value="MetI-like_sf"/>
</dbReference>
<evidence type="ECO:0000256" key="7">
    <source>
        <dbReference type="ARBA" id="ARBA00023136"/>
    </source>
</evidence>
<evidence type="ECO:0000256" key="5">
    <source>
        <dbReference type="ARBA" id="ARBA00022692"/>
    </source>
</evidence>
<dbReference type="Gene3D" id="1.10.3720.10">
    <property type="entry name" value="MetI-like"/>
    <property type="match status" value="1"/>
</dbReference>